<dbReference type="InterPro" id="IPR022346">
    <property type="entry name" value="T2SS_GspH"/>
</dbReference>
<keyword evidence="5" id="KW-0997">Cell inner membrane</keyword>
<accession>A0A4R6YPK4</accession>
<feature type="domain" description="General secretion pathway GspH" evidence="12">
    <location>
        <begin position="50"/>
        <end position="162"/>
    </location>
</feature>
<keyword evidence="6 11" id="KW-0812">Transmembrane</keyword>
<proteinExistence type="inferred from homology"/>
<evidence type="ECO:0000256" key="3">
    <source>
        <dbReference type="ARBA" id="ARBA00022475"/>
    </source>
</evidence>
<dbReference type="InterPro" id="IPR049875">
    <property type="entry name" value="TypeII_GspH"/>
</dbReference>
<evidence type="ECO:0000256" key="6">
    <source>
        <dbReference type="ARBA" id="ARBA00022692"/>
    </source>
</evidence>
<evidence type="ECO:0000256" key="4">
    <source>
        <dbReference type="ARBA" id="ARBA00022481"/>
    </source>
</evidence>
<dbReference type="GO" id="GO:0015628">
    <property type="term" value="P:protein secretion by the type II secretion system"/>
    <property type="evidence" value="ECO:0007669"/>
    <property type="project" value="InterPro"/>
</dbReference>
<keyword evidence="4" id="KW-0488">Methylation</keyword>
<gene>
    <name evidence="13" type="ORF">DFR29_115128</name>
</gene>
<evidence type="ECO:0000256" key="11">
    <source>
        <dbReference type="SAM" id="Phobius"/>
    </source>
</evidence>
<dbReference type="AlphaFoldDB" id="A0A4R6YPK4"/>
<organism evidence="13 14">
    <name type="scientific">Tahibacter aquaticus</name>
    <dbReference type="NCBI Taxonomy" id="520092"/>
    <lineage>
        <taxon>Bacteria</taxon>
        <taxon>Pseudomonadati</taxon>
        <taxon>Pseudomonadota</taxon>
        <taxon>Gammaproteobacteria</taxon>
        <taxon>Lysobacterales</taxon>
        <taxon>Rhodanobacteraceae</taxon>
        <taxon>Tahibacter</taxon>
    </lineage>
</organism>
<sequence>MLPPGGARCAGQAGFTLIELLVVVVIVAVMAAVVAMTLAGGGGERQLEREAERLQALLGYACEHAEIGGKPVGLGLVSDGYVFSEQNGETWKPFDQGELRERRWPGALRADLSRDGKRLPLQPQPPDKPQVICFASGELTPFRLELGLADASLRWRLDGLPDGTVERERRDAAY</sequence>
<keyword evidence="3" id="KW-1003">Cell membrane</keyword>
<evidence type="ECO:0000313" key="13">
    <source>
        <dbReference type="EMBL" id="TDR39738.1"/>
    </source>
</evidence>
<dbReference type="Gene3D" id="3.55.40.10">
    <property type="entry name" value="minor pseudopilin epsh domain"/>
    <property type="match status" value="1"/>
</dbReference>
<name>A0A4R6YPK4_9GAMM</name>
<evidence type="ECO:0000256" key="5">
    <source>
        <dbReference type="ARBA" id="ARBA00022519"/>
    </source>
</evidence>
<dbReference type="NCBIfam" id="TIGR01708">
    <property type="entry name" value="typeII_sec_gspH"/>
    <property type="match status" value="1"/>
</dbReference>
<reference evidence="13 14" key="1">
    <citation type="submission" date="2019-03" db="EMBL/GenBank/DDBJ databases">
        <title>Genomic Encyclopedia of Type Strains, Phase IV (KMG-IV): sequencing the most valuable type-strain genomes for metagenomic binning, comparative biology and taxonomic classification.</title>
        <authorList>
            <person name="Goeker M."/>
        </authorList>
    </citation>
    <scope>NUCLEOTIDE SEQUENCE [LARGE SCALE GENOMIC DNA]</scope>
    <source>
        <strain evidence="13 14">DSM 21667</strain>
    </source>
</reference>
<dbReference type="InterPro" id="IPR002416">
    <property type="entry name" value="T2SS_protein-GspH"/>
</dbReference>
<evidence type="ECO:0000256" key="7">
    <source>
        <dbReference type="ARBA" id="ARBA00022989"/>
    </source>
</evidence>
<comment type="subcellular location">
    <subcellularLocation>
        <location evidence="1">Cell inner membrane</location>
        <topology evidence="1">Single-pass membrane protein</topology>
    </subcellularLocation>
</comment>
<keyword evidence="14" id="KW-1185">Reference proteome</keyword>
<keyword evidence="8 11" id="KW-0472">Membrane</keyword>
<evidence type="ECO:0000256" key="8">
    <source>
        <dbReference type="ARBA" id="ARBA00023136"/>
    </source>
</evidence>
<dbReference type="InterPro" id="IPR045584">
    <property type="entry name" value="Pilin-like"/>
</dbReference>
<dbReference type="Pfam" id="PF12019">
    <property type="entry name" value="GspH"/>
    <property type="match status" value="1"/>
</dbReference>
<comment type="similarity">
    <text evidence="9">Belongs to the GSP H family.</text>
</comment>
<evidence type="ECO:0000259" key="12">
    <source>
        <dbReference type="Pfam" id="PF12019"/>
    </source>
</evidence>
<dbReference type="OrthoDB" id="5730913at2"/>
<dbReference type="SUPFAM" id="SSF54523">
    <property type="entry name" value="Pili subunits"/>
    <property type="match status" value="1"/>
</dbReference>
<dbReference type="GO" id="GO:0005886">
    <property type="term" value="C:plasma membrane"/>
    <property type="evidence" value="ECO:0007669"/>
    <property type="project" value="UniProtKB-SubCell"/>
</dbReference>
<dbReference type="Pfam" id="PF07963">
    <property type="entry name" value="N_methyl"/>
    <property type="match status" value="1"/>
</dbReference>
<keyword evidence="7 11" id="KW-1133">Transmembrane helix</keyword>
<protein>
    <recommendedName>
        <fullName evidence="2">Type II secretion system protein H</fullName>
    </recommendedName>
    <alternativeName>
        <fullName evidence="10">General secretion pathway protein H</fullName>
    </alternativeName>
</protein>
<evidence type="ECO:0000256" key="10">
    <source>
        <dbReference type="ARBA" id="ARBA00030775"/>
    </source>
</evidence>
<feature type="transmembrane region" description="Helical" evidence="11">
    <location>
        <begin position="20"/>
        <end position="39"/>
    </location>
</feature>
<dbReference type="InterPro" id="IPR012902">
    <property type="entry name" value="N_methyl_site"/>
</dbReference>
<dbReference type="EMBL" id="SNZH01000015">
    <property type="protein sequence ID" value="TDR39738.1"/>
    <property type="molecule type" value="Genomic_DNA"/>
</dbReference>
<dbReference type="RefSeq" id="WP_133820735.1">
    <property type="nucleotide sequence ID" value="NZ_SNZH01000015.1"/>
</dbReference>
<dbReference type="NCBIfam" id="TIGR02532">
    <property type="entry name" value="IV_pilin_GFxxxE"/>
    <property type="match status" value="1"/>
</dbReference>
<evidence type="ECO:0000256" key="1">
    <source>
        <dbReference type="ARBA" id="ARBA00004377"/>
    </source>
</evidence>
<evidence type="ECO:0000256" key="9">
    <source>
        <dbReference type="ARBA" id="ARBA00025772"/>
    </source>
</evidence>
<dbReference type="Proteomes" id="UP000295293">
    <property type="component" value="Unassembled WGS sequence"/>
</dbReference>
<dbReference type="GO" id="GO:0015627">
    <property type="term" value="C:type II protein secretion system complex"/>
    <property type="evidence" value="ECO:0007669"/>
    <property type="project" value="InterPro"/>
</dbReference>
<evidence type="ECO:0000256" key="2">
    <source>
        <dbReference type="ARBA" id="ARBA00021549"/>
    </source>
</evidence>
<comment type="caution">
    <text evidence="13">The sequence shown here is derived from an EMBL/GenBank/DDBJ whole genome shotgun (WGS) entry which is preliminary data.</text>
</comment>
<dbReference type="PROSITE" id="PS00409">
    <property type="entry name" value="PROKAR_NTER_METHYL"/>
    <property type="match status" value="1"/>
</dbReference>
<evidence type="ECO:0000313" key="14">
    <source>
        <dbReference type="Proteomes" id="UP000295293"/>
    </source>
</evidence>
<dbReference type="PRINTS" id="PR00885">
    <property type="entry name" value="BCTERIALGSPH"/>
</dbReference>